<dbReference type="RefSeq" id="XP_033595522.1">
    <property type="nucleotide sequence ID" value="XM_033739979.1"/>
</dbReference>
<keyword evidence="8" id="KW-1185">Reference proteome</keyword>
<keyword evidence="5" id="KW-0732">Signal</keyword>
<dbReference type="GO" id="GO:0016491">
    <property type="term" value="F:oxidoreductase activity"/>
    <property type="evidence" value="ECO:0007669"/>
    <property type="project" value="UniProtKB-KW"/>
</dbReference>
<dbReference type="Gene3D" id="3.30.465.10">
    <property type="match status" value="1"/>
</dbReference>
<dbReference type="SUPFAM" id="SSF56176">
    <property type="entry name" value="FAD-binding/transporter-associated domain-like"/>
    <property type="match status" value="1"/>
</dbReference>
<name>A0A6A6VUZ7_9PEZI</name>
<keyword evidence="3" id="KW-0274">FAD</keyword>
<evidence type="ECO:0000256" key="3">
    <source>
        <dbReference type="ARBA" id="ARBA00022827"/>
    </source>
</evidence>
<dbReference type="EMBL" id="ML996588">
    <property type="protein sequence ID" value="KAF2753071.1"/>
    <property type="molecule type" value="Genomic_DNA"/>
</dbReference>
<dbReference type="GeneID" id="54481033"/>
<dbReference type="PANTHER" id="PTHR42973:SF53">
    <property type="entry name" value="FAD-BINDING PCMH-TYPE DOMAIN-CONTAINING PROTEIN-RELATED"/>
    <property type="match status" value="1"/>
</dbReference>
<dbReference type="PROSITE" id="PS51387">
    <property type="entry name" value="FAD_PCMH"/>
    <property type="match status" value="1"/>
</dbReference>
<gene>
    <name evidence="7" type="ORF">EJ05DRAFT_231539</name>
</gene>
<dbReference type="Pfam" id="PF01565">
    <property type="entry name" value="FAD_binding_4"/>
    <property type="match status" value="1"/>
</dbReference>
<accession>A0A6A6VUZ7</accession>
<dbReference type="InterPro" id="IPR006094">
    <property type="entry name" value="Oxid_FAD_bind_N"/>
</dbReference>
<dbReference type="PANTHER" id="PTHR42973">
    <property type="entry name" value="BINDING OXIDOREDUCTASE, PUTATIVE (AFU_ORTHOLOGUE AFUA_1G17690)-RELATED"/>
    <property type="match status" value="1"/>
</dbReference>
<reference evidence="7" key="1">
    <citation type="journal article" date="2020" name="Stud. Mycol.">
        <title>101 Dothideomycetes genomes: a test case for predicting lifestyles and emergence of pathogens.</title>
        <authorList>
            <person name="Haridas S."/>
            <person name="Albert R."/>
            <person name="Binder M."/>
            <person name="Bloem J."/>
            <person name="Labutti K."/>
            <person name="Salamov A."/>
            <person name="Andreopoulos B."/>
            <person name="Baker S."/>
            <person name="Barry K."/>
            <person name="Bills G."/>
            <person name="Bluhm B."/>
            <person name="Cannon C."/>
            <person name="Castanera R."/>
            <person name="Culley D."/>
            <person name="Daum C."/>
            <person name="Ezra D."/>
            <person name="Gonzalez J."/>
            <person name="Henrissat B."/>
            <person name="Kuo A."/>
            <person name="Liang C."/>
            <person name="Lipzen A."/>
            <person name="Lutzoni F."/>
            <person name="Magnuson J."/>
            <person name="Mondo S."/>
            <person name="Nolan M."/>
            <person name="Ohm R."/>
            <person name="Pangilinan J."/>
            <person name="Park H.-J."/>
            <person name="Ramirez L."/>
            <person name="Alfaro M."/>
            <person name="Sun H."/>
            <person name="Tritt A."/>
            <person name="Yoshinaga Y."/>
            <person name="Zwiers L.-H."/>
            <person name="Turgeon B."/>
            <person name="Goodwin S."/>
            <person name="Spatafora J."/>
            <person name="Crous P."/>
            <person name="Grigoriev I."/>
        </authorList>
    </citation>
    <scope>NUCLEOTIDE SEQUENCE</scope>
    <source>
        <strain evidence="7">CBS 121739</strain>
    </source>
</reference>
<evidence type="ECO:0000256" key="2">
    <source>
        <dbReference type="ARBA" id="ARBA00022630"/>
    </source>
</evidence>
<dbReference type="OrthoDB" id="2151789at2759"/>
<feature type="domain" description="FAD-binding PCMH-type" evidence="6">
    <location>
        <begin position="75"/>
        <end position="246"/>
    </location>
</feature>
<proteinExistence type="inferred from homology"/>
<evidence type="ECO:0000256" key="1">
    <source>
        <dbReference type="ARBA" id="ARBA00005466"/>
    </source>
</evidence>
<protein>
    <submittedName>
        <fullName evidence="7">FAD-binding domain-containing protein</fullName>
    </submittedName>
</protein>
<feature type="signal peptide" evidence="5">
    <location>
        <begin position="1"/>
        <end position="21"/>
    </location>
</feature>
<evidence type="ECO:0000313" key="7">
    <source>
        <dbReference type="EMBL" id="KAF2753071.1"/>
    </source>
</evidence>
<dbReference type="InterPro" id="IPR036318">
    <property type="entry name" value="FAD-bd_PCMH-like_sf"/>
</dbReference>
<dbReference type="InterPro" id="IPR016169">
    <property type="entry name" value="FAD-bd_PCMH_sub2"/>
</dbReference>
<feature type="chain" id="PRO_5025392736" evidence="5">
    <location>
        <begin position="22"/>
        <end position="517"/>
    </location>
</feature>
<comment type="similarity">
    <text evidence="1">Belongs to the oxygen-dependent FAD-linked oxidoreductase family.</text>
</comment>
<dbReference type="Proteomes" id="UP000799437">
    <property type="component" value="Unassembled WGS sequence"/>
</dbReference>
<keyword evidence="4" id="KW-0560">Oxidoreductase</keyword>
<dbReference type="GO" id="GO:0071949">
    <property type="term" value="F:FAD binding"/>
    <property type="evidence" value="ECO:0007669"/>
    <property type="project" value="InterPro"/>
</dbReference>
<keyword evidence="2" id="KW-0285">Flavoprotein</keyword>
<dbReference type="InterPro" id="IPR050416">
    <property type="entry name" value="FAD-linked_Oxidoreductase"/>
</dbReference>
<evidence type="ECO:0000256" key="5">
    <source>
        <dbReference type="SAM" id="SignalP"/>
    </source>
</evidence>
<evidence type="ECO:0000259" key="6">
    <source>
        <dbReference type="PROSITE" id="PS51387"/>
    </source>
</evidence>
<evidence type="ECO:0000313" key="8">
    <source>
        <dbReference type="Proteomes" id="UP000799437"/>
    </source>
</evidence>
<dbReference type="AlphaFoldDB" id="A0A6A6VUZ7"/>
<dbReference type="InterPro" id="IPR016166">
    <property type="entry name" value="FAD-bd_PCMH"/>
</dbReference>
<organism evidence="7 8">
    <name type="scientific">Pseudovirgaria hyperparasitica</name>
    <dbReference type="NCBI Taxonomy" id="470096"/>
    <lineage>
        <taxon>Eukaryota</taxon>
        <taxon>Fungi</taxon>
        <taxon>Dikarya</taxon>
        <taxon>Ascomycota</taxon>
        <taxon>Pezizomycotina</taxon>
        <taxon>Dothideomycetes</taxon>
        <taxon>Dothideomycetes incertae sedis</taxon>
        <taxon>Acrospermales</taxon>
        <taxon>Acrospermaceae</taxon>
        <taxon>Pseudovirgaria</taxon>
    </lineage>
</organism>
<sequence>MKTFLSLLVGVISLFESSAVAIPTAVSTLADRSSAGPVGSEIACKSLASLQPDALFEEDSQIYHNQTALVWSQTCLAEPKCVFLPRSARHLADGLRIMRGARVPFTVRAGGHMPVPGAQESDDSILVSLSALNGRELSPDKSIARIGPGQVWSDVYNWIAPYGLAVNGGRYGSVGVGGVLLGGGIGYFASRKGWAADGVVGYEVVLPDSRVVYATKTAYPDLFWALKGGSNNFGIVTRFDVQTFTAGPAWAGAAIWKRESLPAFFQAAVSYMAPGGGVEDADAAISMIIAATPSDEVVESIFLGFRSGRDVSPKSFENFTAINAPSLVHDFGPRDSWTFLANALNTPEFASRNLRQLFYSVSFKADARTFALVNETVITASLTGLKDVTNCAITLTYQPVSKAWLEASRAAGGNPIDLDPGKGTFIAGLISTSWTNPADDAKVLEFSRKAGKSILAQTKKLGLDYPYIYLNDASPGQDPYPTYGKDGSSLKRLKDIQRKYDPDGTLNRLLGKPFPLR</sequence>
<evidence type="ECO:0000256" key="4">
    <source>
        <dbReference type="ARBA" id="ARBA00023002"/>
    </source>
</evidence>